<dbReference type="CDD" id="cd11717">
    <property type="entry name" value="THUMP_THUMPD1_like"/>
    <property type="match status" value="1"/>
</dbReference>
<dbReference type="Proteomes" id="UP001271007">
    <property type="component" value="Unassembled WGS sequence"/>
</dbReference>
<dbReference type="PANTHER" id="PTHR13452">
    <property type="entry name" value="THUMP DOMAIN CONTAINING PROTEIN 1-RELATED"/>
    <property type="match status" value="1"/>
</dbReference>
<protein>
    <recommendedName>
        <fullName evidence="3">THUMP domain-containing protein</fullName>
    </recommendedName>
</protein>
<feature type="domain" description="THUMP" evidence="3">
    <location>
        <begin position="143"/>
        <end position="250"/>
    </location>
</feature>
<gene>
    <name evidence="4" type="ORF">LTR09_003000</name>
</gene>
<dbReference type="Gene3D" id="3.30.2300.10">
    <property type="entry name" value="THUMP superfamily"/>
    <property type="match status" value="1"/>
</dbReference>
<keyword evidence="5" id="KW-1185">Reference proteome</keyword>
<evidence type="ECO:0000259" key="3">
    <source>
        <dbReference type="PROSITE" id="PS51165"/>
    </source>
</evidence>
<keyword evidence="1" id="KW-0694">RNA-binding</keyword>
<dbReference type="FunFam" id="3.30.2300.10:FF:000001">
    <property type="entry name" value="THUMP domain-containing protein 1"/>
    <property type="match status" value="1"/>
</dbReference>
<sequence length="330" mass="36580">MEPGTKRRAADSADARDDKRHKTKKQWRTPRGNANTGPPLIEPGDSGIWATCNKGREGKCTGELRDLFAEYAELMYGTGAAPEATEMAPTSIENEINAEVAEMKHPVSAQLFTSVRIDVQCVVFFKTVAPIEPVSFVKRICEDALSNPHRKRTRYTKRLSPITLMGRATLEGVEKVARTVLEPSFHHTPVQPRKFAIRPTLRNFNLITREKVIQLVAQCVGSGHQVDLKNYDLLIVVEIFQNVCGVSVLDDDFERLKRYNLAEIFDPTPVAEVKAKEQQAPAPKLDNEGMLAEGSKAEDGSHLQELVKAEEAVMELDPGAEDTASTAAMR</sequence>
<dbReference type="AlphaFoldDB" id="A0AAJ0GE43"/>
<dbReference type="EMBL" id="JAWDJX010000007">
    <property type="protein sequence ID" value="KAK3055766.1"/>
    <property type="molecule type" value="Genomic_DNA"/>
</dbReference>
<reference evidence="4" key="1">
    <citation type="submission" date="2023-04" db="EMBL/GenBank/DDBJ databases">
        <title>Black Yeasts Isolated from many extreme environments.</title>
        <authorList>
            <person name="Coleine C."/>
            <person name="Stajich J.E."/>
            <person name="Selbmann L."/>
        </authorList>
    </citation>
    <scope>NUCLEOTIDE SEQUENCE</scope>
    <source>
        <strain evidence="4">CCFEE 5312</strain>
    </source>
</reference>
<dbReference type="SMART" id="SM00981">
    <property type="entry name" value="THUMP"/>
    <property type="match status" value="1"/>
</dbReference>
<dbReference type="GO" id="GO:0003723">
    <property type="term" value="F:RNA binding"/>
    <property type="evidence" value="ECO:0007669"/>
    <property type="project" value="UniProtKB-UniRule"/>
</dbReference>
<dbReference type="InterPro" id="IPR040183">
    <property type="entry name" value="THUMPD1-like"/>
</dbReference>
<dbReference type="SUPFAM" id="SSF143437">
    <property type="entry name" value="THUMP domain-like"/>
    <property type="match status" value="1"/>
</dbReference>
<name>A0AAJ0GE43_9PEZI</name>
<evidence type="ECO:0000313" key="5">
    <source>
        <dbReference type="Proteomes" id="UP001271007"/>
    </source>
</evidence>
<evidence type="ECO:0000313" key="4">
    <source>
        <dbReference type="EMBL" id="KAK3055766.1"/>
    </source>
</evidence>
<accession>A0AAJ0GE43</accession>
<feature type="region of interest" description="Disordered" evidence="2">
    <location>
        <begin position="275"/>
        <end position="302"/>
    </location>
</feature>
<evidence type="ECO:0000256" key="2">
    <source>
        <dbReference type="SAM" id="MobiDB-lite"/>
    </source>
</evidence>
<comment type="caution">
    <text evidence="4">The sequence shown here is derived from an EMBL/GenBank/DDBJ whole genome shotgun (WGS) entry which is preliminary data.</text>
</comment>
<organism evidence="4 5">
    <name type="scientific">Extremus antarcticus</name>
    <dbReference type="NCBI Taxonomy" id="702011"/>
    <lineage>
        <taxon>Eukaryota</taxon>
        <taxon>Fungi</taxon>
        <taxon>Dikarya</taxon>
        <taxon>Ascomycota</taxon>
        <taxon>Pezizomycotina</taxon>
        <taxon>Dothideomycetes</taxon>
        <taxon>Dothideomycetidae</taxon>
        <taxon>Mycosphaerellales</taxon>
        <taxon>Extremaceae</taxon>
        <taxon>Extremus</taxon>
    </lineage>
</organism>
<dbReference type="GO" id="GO:0006400">
    <property type="term" value="P:tRNA modification"/>
    <property type="evidence" value="ECO:0007669"/>
    <property type="project" value="InterPro"/>
</dbReference>
<dbReference type="Pfam" id="PF02926">
    <property type="entry name" value="THUMP"/>
    <property type="match status" value="1"/>
</dbReference>
<feature type="region of interest" description="Disordered" evidence="2">
    <location>
        <begin position="1"/>
        <end position="45"/>
    </location>
</feature>
<proteinExistence type="predicted"/>
<dbReference type="PANTHER" id="PTHR13452:SF10">
    <property type="entry name" value="THUMP DOMAIN-CONTAINING PROTEIN 1"/>
    <property type="match status" value="1"/>
</dbReference>
<feature type="compositionally biased region" description="Basic and acidic residues" evidence="2">
    <location>
        <begin position="1"/>
        <end position="20"/>
    </location>
</feature>
<dbReference type="PROSITE" id="PS51165">
    <property type="entry name" value="THUMP"/>
    <property type="match status" value="1"/>
</dbReference>
<evidence type="ECO:0000256" key="1">
    <source>
        <dbReference type="PROSITE-ProRule" id="PRU00529"/>
    </source>
</evidence>
<dbReference type="InterPro" id="IPR004114">
    <property type="entry name" value="THUMP_dom"/>
</dbReference>